<gene>
    <name evidence="1" type="ORF">DBO86_06255</name>
</gene>
<proteinExistence type="predicted"/>
<comment type="caution">
    <text evidence="1">The sequence shown here is derived from an EMBL/GenBank/DDBJ whole genome shotgun (WGS) entry which is preliminary data.</text>
</comment>
<reference evidence="1 2" key="1">
    <citation type="submission" date="2018-04" db="EMBL/GenBank/DDBJ databases">
        <title>Pseudomonas sp. nov., isolated from mangrove soil.</title>
        <authorList>
            <person name="Chen C."/>
        </authorList>
    </citation>
    <scope>NUCLEOTIDE SEQUENCE [LARGE SCALE GENOMIC DNA]</scope>
    <source>
        <strain evidence="1 2">JCM 14246</strain>
    </source>
</reference>
<evidence type="ECO:0000313" key="1">
    <source>
        <dbReference type="EMBL" id="PTU79924.1"/>
    </source>
</evidence>
<evidence type="ECO:0000313" key="2">
    <source>
        <dbReference type="Proteomes" id="UP000244052"/>
    </source>
</evidence>
<keyword evidence="2" id="KW-1185">Reference proteome</keyword>
<sequence length="62" mass="6859">MNGQMSAFGAPDEYKKRLEQQLLDDEQRLSLAVAFWGEGAVELVSSRPGKDFRLLCNLKSGG</sequence>
<organism evidence="1 2">
    <name type="scientific">Ectopseudomonas oleovorans</name>
    <name type="common">Pseudomonas oleovorans</name>
    <dbReference type="NCBI Taxonomy" id="301"/>
    <lineage>
        <taxon>Bacteria</taxon>
        <taxon>Pseudomonadati</taxon>
        <taxon>Pseudomonadota</taxon>
        <taxon>Gammaproteobacteria</taxon>
        <taxon>Pseudomonadales</taxon>
        <taxon>Pseudomonadaceae</taxon>
        <taxon>Ectopseudomonas</taxon>
    </lineage>
</organism>
<dbReference type="AlphaFoldDB" id="A0A2T5PQB8"/>
<dbReference type="Proteomes" id="UP000244052">
    <property type="component" value="Unassembled WGS sequence"/>
</dbReference>
<accession>A0A2T5PQB8</accession>
<protein>
    <submittedName>
        <fullName evidence="1">Uncharacterized protein</fullName>
    </submittedName>
</protein>
<dbReference type="EMBL" id="QASO01000035">
    <property type="protein sequence ID" value="PTU79924.1"/>
    <property type="molecule type" value="Genomic_DNA"/>
</dbReference>
<name>A0A2T5PQB8_ECTOL</name>